<dbReference type="SUPFAM" id="SSF53335">
    <property type="entry name" value="S-adenosyl-L-methionine-dependent methyltransferases"/>
    <property type="match status" value="1"/>
</dbReference>
<dbReference type="PANTHER" id="PTHR35276">
    <property type="entry name" value="S-ADENOSYL-L-METHIONINE-DEPENDENT METHYLTRANSFERASES SUPERFAMILY PROTEIN"/>
    <property type="match status" value="1"/>
</dbReference>
<keyword evidence="1" id="KW-0808">Transferase</keyword>
<dbReference type="PANTHER" id="PTHR35276:SF1">
    <property type="entry name" value="TRNA (MNM(5)S(2)U34)-METHYLTRANSFERASE, CHLOROPLASTIC"/>
    <property type="match status" value="1"/>
</dbReference>
<keyword evidence="1" id="KW-0489">Methyltransferase</keyword>
<keyword evidence="2" id="KW-1185">Reference proteome</keyword>
<sequence>MTYLSLHSHLELARFYWKIVLQPGDWAIDATCGNGKDTLQLGKLSLGGVIGLDKQQIAIENTTTLLKNHLQEDEYKKMHLFCTSHIRFPSLAYKYSIRLIIYNLGYLPGSNKKITTFTEDTLKSLKLALELIMPGGLITICCYPGHVEGAREQNLLLQKAQELSPSQYVICHHSWPNKYASASLLLIQKKNSY</sequence>
<evidence type="ECO:0000313" key="1">
    <source>
        <dbReference type="EMBL" id="QYF48686.1"/>
    </source>
</evidence>
<dbReference type="InterPro" id="IPR010719">
    <property type="entry name" value="MnmM_MeTrfase"/>
</dbReference>
<accession>A0ABX8V0N4</accession>
<evidence type="ECO:0000313" key="2">
    <source>
        <dbReference type="Proteomes" id="UP000826014"/>
    </source>
</evidence>
<reference evidence="1 2" key="1">
    <citation type="journal article" date="2022" name="bioRxiv">
        <title>Ecology and evolution of chlamydial symbionts of arthropods.</title>
        <authorList>
            <person name="Halter T."/>
            <person name="Koestlbacher S."/>
            <person name="Collingro A."/>
            <person name="Sixt B.S."/>
            <person name="Toenshoff E.R."/>
            <person name="Hendrickx F."/>
            <person name="Kostanjsek R."/>
            <person name="Horn M."/>
        </authorList>
    </citation>
    <scope>NUCLEOTIDE SEQUENCE [LARGE SCALE GENOMIC DNA]</scope>
    <source>
        <strain evidence="1">W744xW776</strain>
    </source>
</reference>
<dbReference type="Pfam" id="PF06962">
    <property type="entry name" value="rRNA_methylase"/>
    <property type="match status" value="1"/>
</dbReference>
<dbReference type="Gene3D" id="3.40.50.150">
    <property type="entry name" value="Vaccinia Virus protein VP39"/>
    <property type="match status" value="1"/>
</dbReference>
<proteinExistence type="predicted"/>
<dbReference type="RefSeq" id="WP_215216443.1">
    <property type="nucleotide sequence ID" value="NZ_CP075587.1"/>
</dbReference>
<dbReference type="GO" id="GO:0008168">
    <property type="term" value="F:methyltransferase activity"/>
    <property type="evidence" value="ECO:0007669"/>
    <property type="project" value="UniProtKB-KW"/>
</dbReference>
<organism evidence="1 2">
    <name type="scientific">Candidatus Rhabdochlamydia oedothoracis</name>
    <dbReference type="NCBI Taxonomy" id="2720720"/>
    <lineage>
        <taxon>Bacteria</taxon>
        <taxon>Pseudomonadati</taxon>
        <taxon>Chlamydiota</taxon>
        <taxon>Chlamydiia</taxon>
        <taxon>Parachlamydiales</taxon>
        <taxon>Candidatus Rhabdochlamydiaceae</taxon>
        <taxon>Candidatus Rhabdochlamydia</taxon>
    </lineage>
</organism>
<dbReference type="GO" id="GO:0032259">
    <property type="term" value="P:methylation"/>
    <property type="evidence" value="ECO:0007669"/>
    <property type="project" value="UniProtKB-KW"/>
</dbReference>
<gene>
    <name evidence="1" type="ORF">RHABOEDO_000890</name>
</gene>
<dbReference type="EMBL" id="CP075587">
    <property type="protein sequence ID" value="QYF48686.1"/>
    <property type="molecule type" value="Genomic_DNA"/>
</dbReference>
<protein>
    <submittedName>
        <fullName evidence="1">rRNA methylase</fullName>
    </submittedName>
</protein>
<dbReference type="InterPro" id="IPR029063">
    <property type="entry name" value="SAM-dependent_MTases_sf"/>
</dbReference>
<dbReference type="Proteomes" id="UP000826014">
    <property type="component" value="Chromosome"/>
</dbReference>
<name>A0ABX8V0N4_9BACT</name>